<evidence type="ECO:0008006" key="3">
    <source>
        <dbReference type="Google" id="ProtNLM"/>
    </source>
</evidence>
<dbReference type="Gramene" id="ERM97020">
    <property type="protein sequence ID" value="ERM97020"/>
    <property type="gene ID" value="AMTR_s00122p00014830"/>
</dbReference>
<dbReference type="AlphaFoldDB" id="W1NPP4"/>
<evidence type="ECO:0000313" key="2">
    <source>
        <dbReference type="Proteomes" id="UP000017836"/>
    </source>
</evidence>
<sequence length="73" mass="8008">MGVDSLGSNQLKVIVKGDSANVIKFNQSDLMSWSLSGIMYRIILALESHEVIFVHVKRGFDIDADRLTKAASA</sequence>
<accession>W1NPP4</accession>
<reference evidence="2" key="1">
    <citation type="journal article" date="2013" name="Science">
        <title>The Amborella genome and the evolution of flowering plants.</title>
        <authorList>
            <consortium name="Amborella Genome Project"/>
        </authorList>
    </citation>
    <scope>NUCLEOTIDE SEQUENCE [LARGE SCALE GENOMIC DNA]</scope>
</reference>
<protein>
    <recommendedName>
        <fullName evidence="3">RNase H type-1 domain-containing protein</fullName>
    </recommendedName>
</protein>
<gene>
    <name evidence="1" type="ORF">AMTR_s00122p00014830</name>
</gene>
<keyword evidence="2" id="KW-1185">Reference proteome</keyword>
<proteinExistence type="predicted"/>
<dbReference type="EMBL" id="KI396610">
    <property type="protein sequence ID" value="ERM97020.1"/>
    <property type="molecule type" value="Genomic_DNA"/>
</dbReference>
<evidence type="ECO:0000313" key="1">
    <source>
        <dbReference type="EMBL" id="ERM97020.1"/>
    </source>
</evidence>
<dbReference type="Proteomes" id="UP000017836">
    <property type="component" value="Unassembled WGS sequence"/>
</dbReference>
<organism evidence="1 2">
    <name type="scientific">Amborella trichopoda</name>
    <dbReference type="NCBI Taxonomy" id="13333"/>
    <lineage>
        <taxon>Eukaryota</taxon>
        <taxon>Viridiplantae</taxon>
        <taxon>Streptophyta</taxon>
        <taxon>Embryophyta</taxon>
        <taxon>Tracheophyta</taxon>
        <taxon>Spermatophyta</taxon>
        <taxon>Magnoliopsida</taxon>
        <taxon>Amborellales</taxon>
        <taxon>Amborellaceae</taxon>
        <taxon>Amborella</taxon>
    </lineage>
</organism>
<dbReference type="HOGENOM" id="CLU_2708168_0_0_1"/>
<name>W1NPP4_AMBTC</name>